<comment type="caution">
    <text evidence="11">The sequence shown here is derived from an EMBL/GenBank/DDBJ whole genome shotgun (WGS) entry which is preliminary data.</text>
</comment>
<evidence type="ECO:0000256" key="5">
    <source>
        <dbReference type="ARBA" id="ARBA00022989"/>
    </source>
</evidence>
<comment type="catalytic activity">
    <reaction evidence="7">
        <text>2 GTP = 3',3'-c-di-GMP + 2 diphosphate</text>
        <dbReference type="Rhea" id="RHEA:24898"/>
        <dbReference type="ChEBI" id="CHEBI:33019"/>
        <dbReference type="ChEBI" id="CHEBI:37565"/>
        <dbReference type="ChEBI" id="CHEBI:58805"/>
        <dbReference type="EC" id="2.7.7.65"/>
    </reaction>
</comment>
<dbReference type="CDD" id="cd12914">
    <property type="entry name" value="PDC1_DGC_like"/>
    <property type="match status" value="1"/>
</dbReference>
<dbReference type="Pfam" id="PF00990">
    <property type="entry name" value="GGDEF"/>
    <property type="match status" value="1"/>
</dbReference>
<keyword evidence="3" id="KW-1003">Cell membrane</keyword>
<dbReference type="RefSeq" id="WP_154207152.1">
    <property type="nucleotide sequence ID" value="NZ_WJYN01000004.1"/>
</dbReference>
<evidence type="ECO:0000256" key="7">
    <source>
        <dbReference type="ARBA" id="ARBA00034247"/>
    </source>
</evidence>
<evidence type="ECO:0000256" key="1">
    <source>
        <dbReference type="ARBA" id="ARBA00004651"/>
    </source>
</evidence>
<feature type="transmembrane region" description="Helical" evidence="9">
    <location>
        <begin position="16"/>
        <end position="37"/>
    </location>
</feature>
<dbReference type="InterPro" id="IPR029787">
    <property type="entry name" value="Nucleotide_cyclase"/>
</dbReference>
<dbReference type="Proteomes" id="UP000441032">
    <property type="component" value="Unassembled WGS sequence"/>
</dbReference>
<feature type="region of interest" description="Disordered" evidence="8">
    <location>
        <begin position="487"/>
        <end position="510"/>
    </location>
</feature>
<evidence type="ECO:0000256" key="6">
    <source>
        <dbReference type="ARBA" id="ARBA00023136"/>
    </source>
</evidence>
<dbReference type="GO" id="GO:0052621">
    <property type="term" value="F:diguanylate cyclase activity"/>
    <property type="evidence" value="ECO:0007669"/>
    <property type="project" value="UniProtKB-EC"/>
</dbReference>
<keyword evidence="4 9" id="KW-0812">Transmembrane</keyword>
<dbReference type="AlphaFoldDB" id="A0A7X2HNK0"/>
<dbReference type="InterPro" id="IPR033479">
    <property type="entry name" value="dCache_1"/>
</dbReference>
<evidence type="ECO:0000313" key="12">
    <source>
        <dbReference type="Proteomes" id="UP000441032"/>
    </source>
</evidence>
<dbReference type="SMART" id="SM00267">
    <property type="entry name" value="GGDEF"/>
    <property type="match status" value="1"/>
</dbReference>
<evidence type="ECO:0000256" key="3">
    <source>
        <dbReference type="ARBA" id="ARBA00022475"/>
    </source>
</evidence>
<dbReference type="PROSITE" id="PS50887">
    <property type="entry name" value="GGDEF"/>
    <property type="match status" value="1"/>
</dbReference>
<dbReference type="Gene3D" id="3.30.450.20">
    <property type="entry name" value="PAS domain"/>
    <property type="match status" value="2"/>
</dbReference>
<keyword evidence="5 9" id="KW-1133">Transmembrane helix</keyword>
<dbReference type="InterPro" id="IPR000160">
    <property type="entry name" value="GGDEF_dom"/>
</dbReference>
<proteinExistence type="predicted"/>
<evidence type="ECO:0000259" key="10">
    <source>
        <dbReference type="PROSITE" id="PS50887"/>
    </source>
</evidence>
<evidence type="ECO:0000256" key="4">
    <source>
        <dbReference type="ARBA" id="ARBA00022692"/>
    </source>
</evidence>
<dbReference type="FunFam" id="3.30.70.270:FF:000001">
    <property type="entry name" value="Diguanylate cyclase domain protein"/>
    <property type="match status" value="1"/>
</dbReference>
<comment type="subcellular location">
    <subcellularLocation>
        <location evidence="1">Cell membrane</location>
        <topology evidence="1">Multi-pass membrane protein</topology>
    </subcellularLocation>
</comment>
<gene>
    <name evidence="11" type="ORF">GJQ57_13545</name>
</gene>
<feature type="domain" description="GGDEF" evidence="10">
    <location>
        <begin position="352"/>
        <end position="490"/>
    </location>
</feature>
<dbReference type="NCBIfam" id="TIGR00254">
    <property type="entry name" value="GGDEF"/>
    <property type="match status" value="1"/>
</dbReference>
<dbReference type="GO" id="GO:0043709">
    <property type="term" value="P:cell adhesion involved in single-species biofilm formation"/>
    <property type="evidence" value="ECO:0007669"/>
    <property type="project" value="TreeGrafter"/>
</dbReference>
<dbReference type="CDD" id="cd12915">
    <property type="entry name" value="PDC2_DGC_like"/>
    <property type="match status" value="1"/>
</dbReference>
<dbReference type="InterPro" id="IPR043128">
    <property type="entry name" value="Rev_trsase/Diguanyl_cyclase"/>
</dbReference>
<dbReference type="CDD" id="cd01949">
    <property type="entry name" value="GGDEF"/>
    <property type="match status" value="1"/>
</dbReference>
<evidence type="ECO:0000256" key="8">
    <source>
        <dbReference type="SAM" id="MobiDB-lite"/>
    </source>
</evidence>
<dbReference type="GO" id="GO:0005886">
    <property type="term" value="C:plasma membrane"/>
    <property type="evidence" value="ECO:0007669"/>
    <property type="project" value="UniProtKB-SubCell"/>
</dbReference>
<dbReference type="PANTHER" id="PTHR45138">
    <property type="entry name" value="REGULATORY COMPONENTS OF SENSORY TRANSDUCTION SYSTEM"/>
    <property type="match status" value="1"/>
</dbReference>
<dbReference type="InterPro" id="IPR050469">
    <property type="entry name" value="Diguanylate_Cyclase"/>
</dbReference>
<dbReference type="SUPFAM" id="SSF55073">
    <property type="entry name" value="Nucleotide cyclase"/>
    <property type="match status" value="1"/>
</dbReference>
<dbReference type="EMBL" id="WJYN01000004">
    <property type="protein sequence ID" value="MRS99671.1"/>
    <property type="molecule type" value="Genomic_DNA"/>
</dbReference>
<dbReference type="Gene3D" id="3.30.70.270">
    <property type="match status" value="1"/>
</dbReference>
<dbReference type="GO" id="GO:1902201">
    <property type="term" value="P:negative regulation of bacterial-type flagellum-dependent cell motility"/>
    <property type="evidence" value="ECO:0007669"/>
    <property type="project" value="TreeGrafter"/>
</dbReference>
<dbReference type="Pfam" id="PF02743">
    <property type="entry name" value="dCache_1"/>
    <property type="match status" value="1"/>
</dbReference>
<reference evidence="11 12" key="1">
    <citation type="submission" date="2019-11" db="EMBL/GenBank/DDBJ databases">
        <title>Phenotypic characterization of an OXA-22 and OXA-60 co-producing Ralstonia pickettii clinical strain.</title>
        <authorList>
            <person name="He F."/>
        </authorList>
    </citation>
    <scope>NUCLEOTIDE SEQUENCE [LARGE SCALE GENOMIC DNA]</scope>
    <source>
        <strain evidence="11 12">PSLESD1</strain>
    </source>
</reference>
<evidence type="ECO:0000256" key="2">
    <source>
        <dbReference type="ARBA" id="ARBA00012528"/>
    </source>
</evidence>
<dbReference type="EC" id="2.7.7.65" evidence="2"/>
<evidence type="ECO:0000256" key="9">
    <source>
        <dbReference type="SAM" id="Phobius"/>
    </source>
</evidence>
<protein>
    <recommendedName>
        <fullName evidence="2">diguanylate cyclase</fullName>
        <ecNumber evidence="2">2.7.7.65</ecNumber>
    </recommendedName>
</protein>
<name>A0A7X2HNK0_RALPI</name>
<dbReference type="PANTHER" id="PTHR45138:SF9">
    <property type="entry name" value="DIGUANYLATE CYCLASE DGCM-RELATED"/>
    <property type="match status" value="1"/>
</dbReference>
<sequence>MCIRRIAGAFTSRPTLFILGAAVIASAITVLTAALLYQMRFDAMLRARELSENITLILERDIERNIEIYDLTLRAVVDGVHSRDVMALPPMIRQIVLFDASSTARDLGSLLVTNAAGQVVIDSRSVPARTVFVGDRDYFLAQKATEDVGLFISKPFIPRVDNSGPTIGLSRRLKDEEGRFSGIVVGTLRVNYFTRLFEGVNVGTEGMISLSGRDGTLYASRPNAQHVAAIAQLEETSVQAHAAISNLDGVEWLLTSRQIGNYPLVVTVGLPVQHIYQNWKHRAGVIGAIVAALNTLLLASSVFFAQQLRKRRDMEHQLEILANIDGLTGLATRRALDTALDAEWRRANRDQRPLGMLMIDVDEFKRYNDHYGHGAGDAVLRMISRCIRDSIQRPGDIAGRYGGEEFCVLLPGADQAGTLLVAEKIRATIEAQNEPHAFSQHGRITVSVGACNHLGTPRCTESAAECLSRADVHLYAAKAAGRNLVMPHPRNPAAVNSRPAAHSEAQSLPA</sequence>
<organism evidence="11 12">
    <name type="scientific">Ralstonia pickettii</name>
    <name type="common">Burkholderia pickettii</name>
    <dbReference type="NCBI Taxonomy" id="329"/>
    <lineage>
        <taxon>Bacteria</taxon>
        <taxon>Pseudomonadati</taxon>
        <taxon>Pseudomonadota</taxon>
        <taxon>Betaproteobacteria</taxon>
        <taxon>Burkholderiales</taxon>
        <taxon>Burkholderiaceae</taxon>
        <taxon>Ralstonia</taxon>
    </lineage>
</organism>
<accession>A0A7X2HNK0</accession>
<feature type="transmembrane region" description="Helical" evidence="9">
    <location>
        <begin position="283"/>
        <end position="305"/>
    </location>
</feature>
<keyword evidence="6 9" id="KW-0472">Membrane</keyword>
<evidence type="ECO:0000313" key="11">
    <source>
        <dbReference type="EMBL" id="MRS99671.1"/>
    </source>
</evidence>